<evidence type="ECO:0000259" key="8">
    <source>
        <dbReference type="Pfam" id="PF17681"/>
    </source>
</evidence>
<organism evidence="9 10">
    <name type="scientific">Dothistroma septosporum (strain NZE10 / CBS 128990)</name>
    <name type="common">Red band needle blight fungus</name>
    <name type="synonym">Mycosphaerella pini</name>
    <dbReference type="NCBI Taxonomy" id="675120"/>
    <lineage>
        <taxon>Eukaryota</taxon>
        <taxon>Fungi</taxon>
        <taxon>Dikarya</taxon>
        <taxon>Ascomycota</taxon>
        <taxon>Pezizomycotina</taxon>
        <taxon>Dothideomycetes</taxon>
        <taxon>Dothideomycetidae</taxon>
        <taxon>Mycosphaerellales</taxon>
        <taxon>Mycosphaerellaceae</taxon>
        <taxon>Dothistroma</taxon>
    </lineage>
</organism>
<dbReference type="GO" id="GO:0005874">
    <property type="term" value="C:microtubule"/>
    <property type="evidence" value="ECO:0007669"/>
    <property type="project" value="UniProtKB-KW"/>
</dbReference>
<dbReference type="PANTHER" id="PTHR19302">
    <property type="entry name" value="GAMMA TUBULIN COMPLEX PROTEIN"/>
    <property type="match status" value="1"/>
</dbReference>
<evidence type="ECO:0000256" key="2">
    <source>
        <dbReference type="ARBA" id="ARBA00010337"/>
    </source>
</evidence>
<dbReference type="OrthoDB" id="78652at2759"/>
<dbReference type="InterPro" id="IPR041470">
    <property type="entry name" value="GCP_N"/>
</dbReference>
<dbReference type="InterPro" id="IPR042241">
    <property type="entry name" value="GCP_C_sf"/>
</dbReference>
<evidence type="ECO:0000259" key="7">
    <source>
        <dbReference type="Pfam" id="PF04130"/>
    </source>
</evidence>
<dbReference type="GO" id="GO:0000930">
    <property type="term" value="C:gamma-tubulin complex"/>
    <property type="evidence" value="ECO:0007669"/>
    <property type="project" value="UniProtKB-ARBA"/>
</dbReference>
<dbReference type="GO" id="GO:0043015">
    <property type="term" value="F:gamma-tubulin binding"/>
    <property type="evidence" value="ECO:0007669"/>
    <property type="project" value="InterPro"/>
</dbReference>
<name>N1PHJ2_DOTSN</name>
<dbReference type="GO" id="GO:0051011">
    <property type="term" value="F:microtubule minus-end binding"/>
    <property type="evidence" value="ECO:0007669"/>
    <property type="project" value="TreeGrafter"/>
</dbReference>
<dbReference type="Proteomes" id="UP000016933">
    <property type="component" value="Unassembled WGS sequence"/>
</dbReference>
<dbReference type="GO" id="GO:0000922">
    <property type="term" value="C:spindle pole"/>
    <property type="evidence" value="ECO:0007669"/>
    <property type="project" value="InterPro"/>
</dbReference>
<dbReference type="GO" id="GO:0000278">
    <property type="term" value="P:mitotic cell cycle"/>
    <property type="evidence" value="ECO:0007669"/>
    <property type="project" value="TreeGrafter"/>
</dbReference>
<dbReference type="GO" id="GO:0051225">
    <property type="term" value="P:spindle assembly"/>
    <property type="evidence" value="ECO:0007669"/>
    <property type="project" value="TreeGrafter"/>
</dbReference>
<reference evidence="9 10" key="2">
    <citation type="journal article" date="2012" name="PLoS Pathog.">
        <title>Diverse lifestyles and strategies of plant pathogenesis encoded in the genomes of eighteen Dothideomycetes fungi.</title>
        <authorList>
            <person name="Ohm R.A."/>
            <person name="Feau N."/>
            <person name="Henrissat B."/>
            <person name="Schoch C.L."/>
            <person name="Horwitz B.A."/>
            <person name="Barry K.W."/>
            <person name="Condon B.J."/>
            <person name="Copeland A.C."/>
            <person name="Dhillon B."/>
            <person name="Glaser F."/>
            <person name="Hesse C.N."/>
            <person name="Kosti I."/>
            <person name="LaButti K."/>
            <person name="Lindquist E.A."/>
            <person name="Lucas S."/>
            <person name="Salamov A.A."/>
            <person name="Bradshaw R.E."/>
            <person name="Ciuffetti L."/>
            <person name="Hamelin R.C."/>
            <person name="Kema G.H.J."/>
            <person name="Lawrence C."/>
            <person name="Scott J.A."/>
            <person name="Spatafora J.W."/>
            <person name="Turgeon B.G."/>
            <person name="de Wit P.J.G.M."/>
            <person name="Zhong S."/>
            <person name="Goodwin S.B."/>
            <person name="Grigoriev I.V."/>
        </authorList>
    </citation>
    <scope>NUCLEOTIDE SEQUENCE [LARGE SCALE GENOMIC DNA]</scope>
    <source>
        <strain evidence="10">NZE10 / CBS 128990</strain>
    </source>
</reference>
<gene>
    <name evidence="9" type="ORF">DOTSEDRAFT_56070</name>
</gene>
<dbReference type="eggNOG" id="KOG2065">
    <property type="taxonomic scope" value="Eukaryota"/>
</dbReference>
<evidence type="ECO:0000313" key="10">
    <source>
        <dbReference type="Proteomes" id="UP000016933"/>
    </source>
</evidence>
<evidence type="ECO:0000256" key="3">
    <source>
        <dbReference type="ARBA" id="ARBA00022490"/>
    </source>
</evidence>
<dbReference type="Pfam" id="PF17681">
    <property type="entry name" value="GCP_N_terminal"/>
    <property type="match status" value="1"/>
</dbReference>
<keyword evidence="10" id="KW-1185">Reference proteome</keyword>
<dbReference type="InterPro" id="IPR040457">
    <property type="entry name" value="GCP_C"/>
</dbReference>
<dbReference type="GO" id="GO:0007020">
    <property type="term" value="P:microtubule nucleation"/>
    <property type="evidence" value="ECO:0007669"/>
    <property type="project" value="InterPro"/>
</dbReference>
<evidence type="ECO:0000256" key="4">
    <source>
        <dbReference type="ARBA" id="ARBA00022701"/>
    </source>
</evidence>
<dbReference type="AlphaFoldDB" id="N1PHJ2"/>
<sequence>MLHEVLLALSGHPSPLFGDQDAGELDDGDLPLLTPSERALLRSLGKLSQLHRKLKRHLETIRNAHQSVICRSVASSMEQKHLGRFQQRILDVEERILKRDSSIVGAYEIVPLASVVGEFDDWHRRMAWYWEVAYFISPVEAPNQFSSSRSTANCTSAELIDKLRSETLTGFHEIEEAATELVKVAETAWLRQLSSWIVHGKLPAFGARDFFIQAEGAEKEHFRRDLTLLPNFVSYTTAASMLFIGKSLHQVQRHQRQNLAASTTTMPFDGASLAQAHSRLLASLTLPMVPSQLARIITDIRLSLSQNVLQHLIPISTTAQTFSCLRQFLLMSRGEFGEALIIEAEARLQARQQTVGRSLQINPVKALQGLQIKDVELRQALQQVWKTLAAKDRKDVDVVLESAQKHIMLTTAKSEPNISADLGVIGGVSAHITGVAFNDLLFPAATELTFFVQPPLDLLLSTHDIGNYTLISSYLLAIERGHFRLVDLWRRSHARRVHPASYPNDPESRLRSNKRAIALRKVWATCSAATFLLAETAAFLEAEVVRGSCNHFQAWLDAAPEVDSIEHSGLSAENSTRGQRDPETLAIGHRIFLAALLYALLLTDEPFTHKLRSLLGNIDHLIAFFVRLFDIHHALYLERDAGGESAYMLEEEARISLELDRARKSVDSDMRSVVNRLRQLNQQRIGSSRYLDLKARDTVDFQVWKGGGVDRLLMKLEFGTGVEADADIA</sequence>
<keyword evidence="5 6" id="KW-0206">Cytoskeleton</keyword>
<protein>
    <recommendedName>
        <fullName evidence="6">Spindle pole body component</fullName>
    </recommendedName>
</protein>
<dbReference type="EMBL" id="KB446543">
    <property type="protein sequence ID" value="EME41020.1"/>
    <property type="molecule type" value="Genomic_DNA"/>
</dbReference>
<proteinExistence type="inferred from homology"/>
<dbReference type="OMA" id="QLSMWLL"/>
<dbReference type="InterPro" id="IPR007259">
    <property type="entry name" value="GCP"/>
</dbReference>
<dbReference type="Gene3D" id="1.20.120.1900">
    <property type="entry name" value="Gamma-tubulin complex, C-terminal domain"/>
    <property type="match status" value="1"/>
</dbReference>
<dbReference type="STRING" id="675120.N1PHJ2"/>
<comment type="similarity">
    <text evidence="2 6">Belongs to the TUBGCP family.</text>
</comment>
<dbReference type="HOGENOM" id="CLU_005595_0_0_1"/>
<dbReference type="GO" id="GO:0051321">
    <property type="term" value="P:meiotic cell cycle"/>
    <property type="evidence" value="ECO:0007669"/>
    <property type="project" value="TreeGrafter"/>
</dbReference>
<feature type="domain" description="Gamma tubulin complex component C-terminal" evidence="7">
    <location>
        <begin position="322"/>
        <end position="718"/>
    </location>
</feature>
<dbReference type="Pfam" id="PF04130">
    <property type="entry name" value="GCP_C_terminal"/>
    <property type="match status" value="1"/>
</dbReference>
<keyword evidence="4 6" id="KW-0493">Microtubule</keyword>
<dbReference type="PANTHER" id="PTHR19302:SF27">
    <property type="entry name" value="GAMMA-TUBULIN COMPLEX COMPONENT 4"/>
    <property type="match status" value="1"/>
</dbReference>
<evidence type="ECO:0000256" key="6">
    <source>
        <dbReference type="RuleBase" id="RU363050"/>
    </source>
</evidence>
<dbReference type="GO" id="GO:0031122">
    <property type="term" value="P:cytoplasmic microtubule organization"/>
    <property type="evidence" value="ECO:0007669"/>
    <property type="project" value="TreeGrafter"/>
</dbReference>
<dbReference type="GO" id="GO:0044732">
    <property type="term" value="C:mitotic spindle pole body"/>
    <property type="evidence" value="ECO:0007669"/>
    <property type="project" value="TreeGrafter"/>
</dbReference>
<accession>N1PHJ2</accession>
<comment type="subcellular location">
    <subcellularLocation>
        <location evidence="1 6">Cytoplasm</location>
        <location evidence="1 6">Cytoskeleton</location>
        <location evidence="1 6">Microtubule organizing center</location>
    </subcellularLocation>
</comment>
<reference evidence="10" key="1">
    <citation type="journal article" date="2012" name="PLoS Genet.">
        <title>The genomes of the fungal plant pathogens Cladosporium fulvum and Dothistroma septosporum reveal adaptation to different hosts and lifestyles but also signatures of common ancestry.</title>
        <authorList>
            <person name="de Wit P.J.G.M."/>
            <person name="van der Burgt A."/>
            <person name="Oekmen B."/>
            <person name="Stergiopoulos I."/>
            <person name="Abd-Elsalam K.A."/>
            <person name="Aerts A.L."/>
            <person name="Bahkali A.H."/>
            <person name="Beenen H.G."/>
            <person name="Chettri P."/>
            <person name="Cox M.P."/>
            <person name="Datema E."/>
            <person name="de Vries R.P."/>
            <person name="Dhillon B."/>
            <person name="Ganley A.R."/>
            <person name="Griffiths S.A."/>
            <person name="Guo Y."/>
            <person name="Hamelin R.C."/>
            <person name="Henrissat B."/>
            <person name="Kabir M.S."/>
            <person name="Jashni M.K."/>
            <person name="Kema G."/>
            <person name="Klaubauf S."/>
            <person name="Lapidus A."/>
            <person name="Levasseur A."/>
            <person name="Lindquist E."/>
            <person name="Mehrabi R."/>
            <person name="Ohm R.A."/>
            <person name="Owen T.J."/>
            <person name="Salamov A."/>
            <person name="Schwelm A."/>
            <person name="Schijlen E."/>
            <person name="Sun H."/>
            <person name="van den Burg H.A."/>
            <person name="van Ham R.C.H.J."/>
            <person name="Zhang S."/>
            <person name="Goodwin S.B."/>
            <person name="Grigoriev I.V."/>
            <person name="Collemare J."/>
            <person name="Bradshaw R.E."/>
        </authorList>
    </citation>
    <scope>NUCLEOTIDE SEQUENCE [LARGE SCALE GENOMIC DNA]</scope>
    <source>
        <strain evidence="10">NZE10 / CBS 128990</strain>
    </source>
</reference>
<feature type="domain" description="Gamma tubulin complex component protein N-terminal" evidence="8">
    <location>
        <begin position="2"/>
        <end position="313"/>
    </location>
</feature>
<evidence type="ECO:0000256" key="1">
    <source>
        <dbReference type="ARBA" id="ARBA00004267"/>
    </source>
</evidence>
<evidence type="ECO:0000256" key="5">
    <source>
        <dbReference type="ARBA" id="ARBA00023212"/>
    </source>
</evidence>
<evidence type="ECO:0000313" key="9">
    <source>
        <dbReference type="EMBL" id="EME41020.1"/>
    </source>
</evidence>
<keyword evidence="3 6" id="KW-0963">Cytoplasm</keyword>